<evidence type="ECO:0000313" key="1">
    <source>
        <dbReference type="EMBL" id="MBD5781643.1"/>
    </source>
</evidence>
<evidence type="ECO:0000313" key="2">
    <source>
        <dbReference type="Proteomes" id="UP000622317"/>
    </source>
</evidence>
<sequence length="179" mass="21081">MPKLFEESLAKSFRDTKSVPLEQAFAKLFPGFLTYSQSGKELDLLGSDVRIHLRDRDIHVDLKFRDTDPRQWGMDDLTIELLSVAERGIRGYENQRTDYLVWVFKTTGRVVAIPFPAFKRFYQANWNFWYFWRAEKPQRTIMPNGQAFHSVHCHVPFRLFKSFALEARFDSRQGPDGLN</sequence>
<organism evidence="1 2">
    <name type="scientific">Pelagicoccus enzymogenes</name>
    <dbReference type="NCBI Taxonomy" id="2773457"/>
    <lineage>
        <taxon>Bacteria</taxon>
        <taxon>Pseudomonadati</taxon>
        <taxon>Verrucomicrobiota</taxon>
        <taxon>Opitutia</taxon>
        <taxon>Puniceicoccales</taxon>
        <taxon>Pelagicoccaceae</taxon>
        <taxon>Pelagicoccus</taxon>
    </lineage>
</organism>
<accession>A0A927FAS0</accession>
<dbReference type="AlphaFoldDB" id="A0A927FAS0"/>
<gene>
    <name evidence="1" type="ORF">IEN85_19230</name>
</gene>
<keyword evidence="2" id="KW-1185">Reference proteome</keyword>
<dbReference type="Proteomes" id="UP000622317">
    <property type="component" value="Unassembled WGS sequence"/>
</dbReference>
<comment type="caution">
    <text evidence="1">The sequence shown here is derived from an EMBL/GenBank/DDBJ whole genome shotgun (WGS) entry which is preliminary data.</text>
</comment>
<name>A0A927FAS0_9BACT</name>
<reference evidence="1" key="1">
    <citation type="submission" date="2020-09" db="EMBL/GenBank/DDBJ databases">
        <title>Pelagicoccus enzymogenes sp. nov. with an EPS production, isolated from marine sediment.</title>
        <authorList>
            <person name="Feng X."/>
        </authorList>
    </citation>
    <scope>NUCLEOTIDE SEQUENCE</scope>
    <source>
        <strain evidence="1">NFK12</strain>
    </source>
</reference>
<dbReference type="RefSeq" id="WP_191618727.1">
    <property type="nucleotide sequence ID" value="NZ_JACYFG010000051.1"/>
</dbReference>
<protein>
    <submittedName>
        <fullName evidence="1">Uncharacterized protein</fullName>
    </submittedName>
</protein>
<proteinExistence type="predicted"/>
<dbReference type="EMBL" id="JACYFG010000051">
    <property type="protein sequence ID" value="MBD5781643.1"/>
    <property type="molecule type" value="Genomic_DNA"/>
</dbReference>